<evidence type="ECO:0000313" key="3">
    <source>
        <dbReference type="EMBL" id="PIR44115.1"/>
    </source>
</evidence>
<name>A0A2H0RE98_9BACT</name>
<feature type="transmembrane region" description="Helical" evidence="1">
    <location>
        <begin position="319"/>
        <end position="342"/>
    </location>
</feature>
<keyword evidence="1" id="KW-0472">Membrane</keyword>
<comment type="caution">
    <text evidence="3">The sequence shown here is derived from an EMBL/GenBank/DDBJ whole genome shotgun (WGS) entry which is preliminary data.</text>
</comment>
<dbReference type="InterPro" id="IPR035940">
    <property type="entry name" value="CAP_sf"/>
</dbReference>
<feature type="transmembrane region" description="Helical" evidence="1">
    <location>
        <begin position="27"/>
        <end position="47"/>
    </location>
</feature>
<dbReference type="InterPro" id="IPR014044">
    <property type="entry name" value="CAP_dom"/>
</dbReference>
<dbReference type="EMBL" id="PCXV01000024">
    <property type="protein sequence ID" value="PIR44115.1"/>
    <property type="molecule type" value="Genomic_DNA"/>
</dbReference>
<feature type="domain" description="SCP" evidence="2">
    <location>
        <begin position="72"/>
        <end position="185"/>
    </location>
</feature>
<dbReference type="AlphaFoldDB" id="A0A2H0RE98"/>
<accession>A0A2H0RE98</accession>
<dbReference type="Pfam" id="PF00188">
    <property type="entry name" value="CAP"/>
    <property type="match status" value="1"/>
</dbReference>
<keyword evidence="1" id="KW-0812">Transmembrane</keyword>
<protein>
    <recommendedName>
        <fullName evidence="2">SCP domain-containing protein</fullName>
    </recommendedName>
</protein>
<dbReference type="Gene3D" id="3.40.33.10">
    <property type="entry name" value="CAP"/>
    <property type="match status" value="1"/>
</dbReference>
<evidence type="ECO:0000313" key="4">
    <source>
        <dbReference type="Proteomes" id="UP000231602"/>
    </source>
</evidence>
<evidence type="ECO:0000259" key="2">
    <source>
        <dbReference type="Pfam" id="PF00188"/>
    </source>
</evidence>
<dbReference type="SUPFAM" id="SSF55797">
    <property type="entry name" value="PR-1-like"/>
    <property type="match status" value="1"/>
</dbReference>
<evidence type="ECO:0000256" key="1">
    <source>
        <dbReference type="SAM" id="Phobius"/>
    </source>
</evidence>
<sequence>MNKVIYWFKKYFIPHHHNDHKPHFLRIEATVVILIIVLIFEIFFIGLTQITGFTHSRFFASILPSVLIDSSNKNRINNNERPLVVSPILEVAAQMKADDMAKRSYFSHTDTDGNPPWAWFKKANYSFTYAGENLAINFSDSQDVVKAWMNSIKHKENILNSHFTEIGIGAAQGYYNGEKTIFIVQFFGTPAQSKAQAAQPTINNITSTPIVKPVVIKVVQVNPKESTTSIAIKDSSTTSVAGINTESFVSIDGNGDQIQTLDKDKIDKISIPKQSSWLNRFLVNPHAITTYFYVILFAIIFLALMLKIFIKIKIQRPPLIINGVFMLIVIASVLLINQYIAINSGAVF</sequence>
<proteinExistence type="predicted"/>
<reference evidence="3 4" key="1">
    <citation type="submission" date="2017-09" db="EMBL/GenBank/DDBJ databases">
        <title>Depth-based differentiation of microbial function through sediment-hosted aquifers and enrichment of novel symbionts in the deep terrestrial subsurface.</title>
        <authorList>
            <person name="Probst A.J."/>
            <person name="Ladd B."/>
            <person name="Jarett J.K."/>
            <person name="Geller-Mcgrath D.E."/>
            <person name="Sieber C.M."/>
            <person name="Emerson J.B."/>
            <person name="Anantharaman K."/>
            <person name="Thomas B.C."/>
            <person name="Malmstrom R."/>
            <person name="Stieglmeier M."/>
            <person name="Klingl A."/>
            <person name="Woyke T."/>
            <person name="Ryan C.M."/>
            <person name="Banfield J.F."/>
        </authorList>
    </citation>
    <scope>NUCLEOTIDE SEQUENCE [LARGE SCALE GENOMIC DNA]</scope>
    <source>
        <strain evidence="3">CG10_big_fil_rev_8_21_14_0_10_31_9</strain>
    </source>
</reference>
<dbReference type="CDD" id="cd05379">
    <property type="entry name" value="CAP_bacterial"/>
    <property type="match status" value="1"/>
</dbReference>
<feature type="transmembrane region" description="Helical" evidence="1">
    <location>
        <begin position="290"/>
        <end position="310"/>
    </location>
</feature>
<gene>
    <name evidence="3" type="ORF">COV23_01420</name>
</gene>
<dbReference type="Proteomes" id="UP000231602">
    <property type="component" value="Unassembled WGS sequence"/>
</dbReference>
<keyword evidence="1" id="KW-1133">Transmembrane helix</keyword>
<dbReference type="PANTHER" id="PTHR31157">
    <property type="entry name" value="SCP DOMAIN-CONTAINING PROTEIN"/>
    <property type="match status" value="1"/>
</dbReference>
<organism evidence="3 4">
    <name type="scientific">Candidatus Wolfebacteria bacterium CG10_big_fil_rev_8_21_14_0_10_31_9</name>
    <dbReference type="NCBI Taxonomy" id="1975070"/>
    <lineage>
        <taxon>Bacteria</taxon>
        <taxon>Candidatus Wolfeibacteriota</taxon>
    </lineage>
</organism>
<dbReference type="PANTHER" id="PTHR31157:SF1">
    <property type="entry name" value="SCP DOMAIN-CONTAINING PROTEIN"/>
    <property type="match status" value="1"/>
</dbReference>